<dbReference type="GO" id="GO:0016301">
    <property type="term" value="F:kinase activity"/>
    <property type="evidence" value="ECO:0007669"/>
    <property type="project" value="UniProtKB-KW"/>
</dbReference>
<dbReference type="HOGENOM" id="CLU_024853_2_2_5"/>
<dbReference type="SUPFAM" id="SSF53613">
    <property type="entry name" value="Ribokinase-like"/>
    <property type="match status" value="1"/>
</dbReference>
<dbReference type="EMBL" id="FQ311868">
    <property type="protein sequence ID" value="CBS87668.1"/>
    <property type="molecule type" value="Genomic_DNA"/>
</dbReference>
<dbReference type="HAMAP" id="MF_01965">
    <property type="entry name" value="NADHX_dehydratase"/>
    <property type="match status" value="1"/>
</dbReference>
<evidence type="ECO:0000259" key="7">
    <source>
        <dbReference type="PROSITE" id="PS51383"/>
    </source>
</evidence>
<evidence type="ECO:0000313" key="8">
    <source>
        <dbReference type="EMBL" id="CBS87668.1"/>
    </source>
</evidence>
<keyword evidence="4 6" id="KW-0520">NAD</keyword>
<evidence type="ECO:0000256" key="1">
    <source>
        <dbReference type="ARBA" id="ARBA00022741"/>
    </source>
</evidence>
<dbReference type="OrthoDB" id="9806925at2"/>
<dbReference type="Proteomes" id="UP000005667">
    <property type="component" value="Chromosome"/>
</dbReference>
<dbReference type="PANTHER" id="PTHR12592:SF0">
    <property type="entry name" value="ATP-DEPENDENT (S)-NAD(P)H-HYDRATE DEHYDRATASE"/>
    <property type="match status" value="1"/>
</dbReference>
<keyword evidence="1 6" id="KW-0547">Nucleotide-binding</keyword>
<reference evidence="9" key="1">
    <citation type="journal article" date="2011" name="PLoS Genet.">
        <title>Azospirillum genomes reveal transition of bacteria from aquatic to terrestrial environments.</title>
        <authorList>
            <person name="Wisniewski-Dye F."/>
            <person name="Borziak K."/>
            <person name="Khalsa-Moyers G."/>
            <person name="Alexandre G."/>
            <person name="Sukharnikov L.O."/>
            <person name="Wuichet K."/>
            <person name="Hurst G.B."/>
            <person name="McDonald W.H."/>
            <person name="Robertson J.S."/>
            <person name="Barbe V."/>
            <person name="Calteau A."/>
            <person name="Rouy Z."/>
            <person name="Mangenot S."/>
            <person name="Prigent-Combaret C."/>
            <person name="Normand P."/>
            <person name="Boyer M."/>
            <person name="Siguier P."/>
            <person name="Dessaux Y."/>
            <person name="Elmerich C."/>
            <person name="Condemine G."/>
            <person name="Krishnen G."/>
            <person name="Kennedy I."/>
            <person name="Paterson A.H."/>
            <person name="Gonzalez V."/>
            <person name="Mavingui P."/>
            <person name="Zhulin I.B."/>
        </authorList>
    </citation>
    <scope>NUCLEOTIDE SEQUENCE [LARGE SCALE GENOMIC DNA]</scope>
    <source>
        <strain evidence="9">4B</strain>
    </source>
</reference>
<dbReference type="GO" id="GO:0052856">
    <property type="term" value="F:NAD(P)HX epimerase activity"/>
    <property type="evidence" value="ECO:0007669"/>
    <property type="project" value="TreeGrafter"/>
</dbReference>
<sequence>MPVDRIEEIAVTAELLRGMPLPQPDGDGDKETRGRVLVIAGSVPVPGGALLSAIGALRAGAGKLQIATAASIAPHLGLALPEALVAGLPETAEGGIAAESGEALAERASRCDTVLIGPGMMDEAAVVELTADLLTRLDPARDPAQDPALCPAGGGPRFVLDAGALAGLRRDPAPVQRHAGNVVITPHAGEMAGLLGCARDRVEADPLAAARQVAAHLQVVVALKGSCTRIVTPDGRAWAYRGGTVGLATSGSGDTLAGIVAGLLARGASPEQAAIWGVYLHGEAGNRLSRRIGPLGFLARELLAEIPAAMAALAEGVESD</sequence>
<dbReference type="CDD" id="cd01171">
    <property type="entry name" value="YXKO-related"/>
    <property type="match status" value="1"/>
</dbReference>
<gene>
    <name evidence="6" type="primary">nnrD</name>
    <name evidence="8" type="ordered locus">AZOLI_2462</name>
</gene>
<comment type="catalytic activity">
    <reaction evidence="6">
        <text>(6S)-NADPHX + ADP = AMP + phosphate + NADPH + H(+)</text>
        <dbReference type="Rhea" id="RHEA:32235"/>
        <dbReference type="ChEBI" id="CHEBI:15378"/>
        <dbReference type="ChEBI" id="CHEBI:43474"/>
        <dbReference type="ChEBI" id="CHEBI:57783"/>
        <dbReference type="ChEBI" id="CHEBI:64076"/>
        <dbReference type="ChEBI" id="CHEBI:456215"/>
        <dbReference type="ChEBI" id="CHEBI:456216"/>
        <dbReference type="EC" id="4.2.1.136"/>
    </reaction>
</comment>
<keyword evidence="8" id="KW-0418">Kinase</keyword>
<evidence type="ECO:0000256" key="4">
    <source>
        <dbReference type="ARBA" id="ARBA00023027"/>
    </source>
</evidence>
<protein>
    <recommendedName>
        <fullName evidence="6">ADP-dependent (S)-NAD(P)H-hydrate dehydratase</fullName>
        <ecNumber evidence="6">4.2.1.136</ecNumber>
    </recommendedName>
    <alternativeName>
        <fullName evidence="6">ADP-dependent NAD(P)HX dehydratase</fullName>
    </alternativeName>
</protein>
<proteinExistence type="inferred from homology"/>
<comment type="similarity">
    <text evidence="6">Belongs to the NnrD/CARKD family.</text>
</comment>
<evidence type="ECO:0000256" key="6">
    <source>
        <dbReference type="HAMAP-Rule" id="MF_01965"/>
    </source>
</evidence>
<comment type="function">
    <text evidence="6">Catalyzes the dehydration of the S-form of NAD(P)HX at the expense of ADP, which is converted to AMP. Together with NAD(P)HX epimerase, which catalyzes the epimerization of the S- and R-forms, the enzyme allows the repair of both epimers of NAD(P)HX, a damaged form of NAD(P)H that is a result of enzymatic or heat-dependent hydration.</text>
</comment>
<keyword evidence="9" id="KW-1185">Reference proteome</keyword>
<name>G7Z9P2_AZOL4</name>
<dbReference type="RefSeq" id="WP_014248654.1">
    <property type="nucleotide sequence ID" value="NC_016622.1"/>
</dbReference>
<evidence type="ECO:0000256" key="5">
    <source>
        <dbReference type="ARBA" id="ARBA00023239"/>
    </source>
</evidence>
<dbReference type="GO" id="GO:0052855">
    <property type="term" value="F:ADP-dependent NAD(P)H-hydrate dehydratase activity"/>
    <property type="evidence" value="ECO:0007669"/>
    <property type="project" value="UniProtKB-UniRule"/>
</dbReference>
<keyword evidence="2 6" id="KW-0067">ATP-binding</keyword>
<dbReference type="EC" id="4.2.1.136" evidence="6"/>
<dbReference type="AlphaFoldDB" id="G7Z9P2"/>
<dbReference type="Gene3D" id="3.40.1190.20">
    <property type="match status" value="1"/>
</dbReference>
<feature type="domain" description="YjeF C-terminal" evidence="7">
    <location>
        <begin position="13"/>
        <end position="313"/>
    </location>
</feature>
<dbReference type="InterPro" id="IPR000631">
    <property type="entry name" value="CARKD"/>
</dbReference>
<comment type="cofactor">
    <cofactor evidence="6">
        <name>Mg(2+)</name>
        <dbReference type="ChEBI" id="CHEBI:18420"/>
    </cofactor>
</comment>
<dbReference type="InterPro" id="IPR029056">
    <property type="entry name" value="Ribokinase-like"/>
</dbReference>
<dbReference type="GO" id="GO:0110051">
    <property type="term" value="P:metabolite repair"/>
    <property type="evidence" value="ECO:0007669"/>
    <property type="project" value="TreeGrafter"/>
</dbReference>
<evidence type="ECO:0000313" key="9">
    <source>
        <dbReference type="Proteomes" id="UP000005667"/>
    </source>
</evidence>
<organism evidence="8 9">
    <name type="scientific">Azospirillum lipoferum (strain 4B)</name>
    <dbReference type="NCBI Taxonomy" id="862719"/>
    <lineage>
        <taxon>Bacteria</taxon>
        <taxon>Pseudomonadati</taxon>
        <taxon>Pseudomonadota</taxon>
        <taxon>Alphaproteobacteria</taxon>
        <taxon>Rhodospirillales</taxon>
        <taxon>Azospirillaceae</taxon>
        <taxon>Azospirillum</taxon>
    </lineage>
</organism>
<comment type="catalytic activity">
    <reaction evidence="6">
        <text>(6S)-NADHX + ADP = AMP + phosphate + NADH + H(+)</text>
        <dbReference type="Rhea" id="RHEA:32223"/>
        <dbReference type="ChEBI" id="CHEBI:15378"/>
        <dbReference type="ChEBI" id="CHEBI:43474"/>
        <dbReference type="ChEBI" id="CHEBI:57945"/>
        <dbReference type="ChEBI" id="CHEBI:64074"/>
        <dbReference type="ChEBI" id="CHEBI:456215"/>
        <dbReference type="ChEBI" id="CHEBI:456216"/>
        <dbReference type="EC" id="4.2.1.136"/>
    </reaction>
</comment>
<comment type="caution">
    <text evidence="6">Lacks conserved residue(s) required for the propagation of feature annotation.</text>
</comment>
<keyword evidence="3 6" id="KW-0521">NADP</keyword>
<feature type="binding site" evidence="6">
    <location>
        <position position="253"/>
    </location>
    <ligand>
        <name>AMP</name>
        <dbReference type="ChEBI" id="CHEBI:456215"/>
    </ligand>
</feature>
<dbReference type="PANTHER" id="PTHR12592">
    <property type="entry name" value="ATP-DEPENDENT (S)-NAD(P)H-HYDRATE DEHYDRATASE FAMILY MEMBER"/>
    <property type="match status" value="1"/>
</dbReference>
<dbReference type="NCBIfam" id="TIGR00196">
    <property type="entry name" value="yjeF_cterm"/>
    <property type="match status" value="1"/>
</dbReference>
<dbReference type="PROSITE" id="PS51383">
    <property type="entry name" value="YJEF_C_3"/>
    <property type="match status" value="1"/>
</dbReference>
<evidence type="ECO:0000256" key="2">
    <source>
        <dbReference type="ARBA" id="ARBA00022840"/>
    </source>
</evidence>
<feature type="binding site" evidence="6">
    <location>
        <position position="187"/>
    </location>
    <ligand>
        <name>(6S)-NADPHX</name>
        <dbReference type="ChEBI" id="CHEBI:64076"/>
    </ligand>
</feature>
<keyword evidence="5 6" id="KW-0456">Lyase</keyword>
<dbReference type="KEGG" id="ali:AZOLI_2462"/>
<comment type="subunit">
    <text evidence="6">Homotetramer.</text>
</comment>
<feature type="binding site" evidence="6">
    <location>
        <position position="254"/>
    </location>
    <ligand>
        <name>(6S)-NADPHX</name>
        <dbReference type="ChEBI" id="CHEBI:64076"/>
    </ligand>
</feature>
<dbReference type="Pfam" id="PF01256">
    <property type="entry name" value="Carb_kinase"/>
    <property type="match status" value="1"/>
</dbReference>
<dbReference type="GO" id="GO:0005524">
    <property type="term" value="F:ATP binding"/>
    <property type="evidence" value="ECO:0007669"/>
    <property type="project" value="UniProtKB-KW"/>
</dbReference>
<dbReference type="STRING" id="862719.AZOLI_2462"/>
<keyword evidence="8" id="KW-0808">Transferase</keyword>
<feature type="binding site" evidence="6">
    <location>
        <begin position="224"/>
        <end position="228"/>
    </location>
    <ligand>
        <name>AMP</name>
        <dbReference type="ChEBI" id="CHEBI:456215"/>
    </ligand>
</feature>
<accession>G7Z9P2</accession>
<feature type="binding site" evidence="6">
    <location>
        <position position="119"/>
    </location>
    <ligand>
        <name>(6S)-NADPHX</name>
        <dbReference type="ChEBI" id="CHEBI:64076"/>
    </ligand>
</feature>
<dbReference type="GO" id="GO:0046496">
    <property type="term" value="P:nicotinamide nucleotide metabolic process"/>
    <property type="evidence" value="ECO:0007669"/>
    <property type="project" value="UniProtKB-UniRule"/>
</dbReference>
<evidence type="ECO:0000256" key="3">
    <source>
        <dbReference type="ARBA" id="ARBA00022857"/>
    </source>
</evidence>